<feature type="domain" description="NYN" evidence="1">
    <location>
        <begin position="31"/>
        <end position="176"/>
    </location>
</feature>
<dbReference type="AlphaFoldDB" id="A0A0G1XZZ0"/>
<dbReference type="Gene3D" id="3.40.50.1010">
    <property type="entry name" value="5'-nuclease"/>
    <property type="match status" value="1"/>
</dbReference>
<sequence length="199" mass="23600">MNVHRVARRTGFWKGNLVSSCDMSGRNSIAFIDGQNLYMGTRTGNDPWTVDLFRFRRYLKEKYSVERAYYFLGFMNEERQDLYGKIQEAGFILVFKQHNPAMQGEKKGNVDTDIVFTAMRKLYKREDFDRILLVSGDGDYKILVDFLIEENRFEKILFPNRRFASSLYRRLPTRFYDYLESTDIRSKICRVNKNKEGSP</sequence>
<evidence type="ECO:0000259" key="1">
    <source>
        <dbReference type="Pfam" id="PF01936"/>
    </source>
</evidence>
<dbReference type="EMBL" id="LCRN01000024">
    <property type="protein sequence ID" value="KKW36465.1"/>
    <property type="molecule type" value="Genomic_DNA"/>
</dbReference>
<dbReference type="PANTHER" id="PTHR35458:SF8">
    <property type="entry name" value="SLR0650 PROTEIN"/>
    <property type="match status" value="1"/>
</dbReference>
<dbReference type="Proteomes" id="UP000033865">
    <property type="component" value="Unassembled WGS sequence"/>
</dbReference>
<gene>
    <name evidence="2" type="ORF">UY82_C0024G0014</name>
</gene>
<dbReference type="InterPro" id="IPR047140">
    <property type="entry name" value="LabA"/>
</dbReference>
<evidence type="ECO:0000313" key="2">
    <source>
        <dbReference type="EMBL" id="KKW36465.1"/>
    </source>
</evidence>
<dbReference type="Pfam" id="PF01936">
    <property type="entry name" value="NYN"/>
    <property type="match status" value="1"/>
</dbReference>
<organism evidence="2 3">
    <name type="scientific">Candidatus Uhrbacteria bacterium GW2011_GWC2_53_7</name>
    <dbReference type="NCBI Taxonomy" id="1618986"/>
    <lineage>
        <taxon>Bacteria</taxon>
        <taxon>Candidatus Uhriibacteriota</taxon>
    </lineage>
</organism>
<evidence type="ECO:0000313" key="3">
    <source>
        <dbReference type="Proteomes" id="UP000033865"/>
    </source>
</evidence>
<proteinExistence type="predicted"/>
<dbReference type="InterPro" id="IPR021139">
    <property type="entry name" value="NYN"/>
</dbReference>
<dbReference type="PANTHER" id="PTHR35458">
    <property type="entry name" value="SLR0755 PROTEIN"/>
    <property type="match status" value="1"/>
</dbReference>
<name>A0A0G1XZZ0_9BACT</name>
<protein>
    <recommendedName>
        <fullName evidence="1">NYN domain-containing protein</fullName>
    </recommendedName>
</protein>
<comment type="caution">
    <text evidence="2">The sequence shown here is derived from an EMBL/GenBank/DDBJ whole genome shotgun (WGS) entry which is preliminary data.</text>
</comment>
<dbReference type="GO" id="GO:0004540">
    <property type="term" value="F:RNA nuclease activity"/>
    <property type="evidence" value="ECO:0007669"/>
    <property type="project" value="InterPro"/>
</dbReference>
<reference evidence="2 3" key="1">
    <citation type="journal article" date="2015" name="Nature">
        <title>rRNA introns, odd ribosomes, and small enigmatic genomes across a large radiation of phyla.</title>
        <authorList>
            <person name="Brown C.T."/>
            <person name="Hug L.A."/>
            <person name="Thomas B.C."/>
            <person name="Sharon I."/>
            <person name="Castelle C.J."/>
            <person name="Singh A."/>
            <person name="Wilkins M.J."/>
            <person name="Williams K.H."/>
            <person name="Banfield J.F."/>
        </authorList>
    </citation>
    <scope>NUCLEOTIDE SEQUENCE [LARGE SCALE GENOMIC DNA]</scope>
</reference>
<accession>A0A0G1XZZ0</accession>